<proteinExistence type="predicted"/>
<sequence length="383" mass="40925">MGNSSAKRPGSQEESELRSNKRMKAMVVVVYALARQGLTLPNEFISEEEYETLRSINPLGVWAVSMGGGATVPLEAATDGAALREHIVPKKGRRLMVYPITGGVVLEPETGTTPVVKETHIASINGRDACIAPLKDVYPPAPSRAPGTLWVLWRLPKGGDLKGQNVENIREMLTADYITVIEGLNATHPSADGDESKSWWWIWVGYDRAAMSAGAVAAQGGERITVDLGEGPVGVTRHHVCDLCGSTSNLHGLEQCPLLGVWNKKRIKEGKPPVVVREGSIDWSNATPEQEQAALVRGIFAAVDRAIPDRVASLSGQVAGLQKDTAARLKVIETQLAILCAAKASAPMSSASGPAAKATPQPSGQTKKTRRRKHKPTSDTDAN</sequence>
<organism evidence="2 3">
    <name type="scientific">Coprinopsis marcescibilis</name>
    <name type="common">Agaric fungus</name>
    <name type="synonym">Psathyrella marcescibilis</name>
    <dbReference type="NCBI Taxonomy" id="230819"/>
    <lineage>
        <taxon>Eukaryota</taxon>
        <taxon>Fungi</taxon>
        <taxon>Dikarya</taxon>
        <taxon>Basidiomycota</taxon>
        <taxon>Agaricomycotina</taxon>
        <taxon>Agaricomycetes</taxon>
        <taxon>Agaricomycetidae</taxon>
        <taxon>Agaricales</taxon>
        <taxon>Agaricineae</taxon>
        <taxon>Psathyrellaceae</taxon>
        <taxon>Coprinopsis</taxon>
    </lineage>
</organism>
<name>A0A5C3K9F9_COPMA</name>
<dbReference type="EMBL" id="ML210666">
    <property type="protein sequence ID" value="TFK16696.1"/>
    <property type="molecule type" value="Genomic_DNA"/>
</dbReference>
<reference evidence="2 3" key="1">
    <citation type="journal article" date="2019" name="Nat. Ecol. Evol.">
        <title>Megaphylogeny resolves global patterns of mushroom evolution.</title>
        <authorList>
            <person name="Varga T."/>
            <person name="Krizsan K."/>
            <person name="Foldi C."/>
            <person name="Dima B."/>
            <person name="Sanchez-Garcia M."/>
            <person name="Sanchez-Ramirez S."/>
            <person name="Szollosi G.J."/>
            <person name="Szarkandi J.G."/>
            <person name="Papp V."/>
            <person name="Albert L."/>
            <person name="Andreopoulos W."/>
            <person name="Angelini C."/>
            <person name="Antonin V."/>
            <person name="Barry K.W."/>
            <person name="Bougher N.L."/>
            <person name="Buchanan P."/>
            <person name="Buyck B."/>
            <person name="Bense V."/>
            <person name="Catcheside P."/>
            <person name="Chovatia M."/>
            <person name="Cooper J."/>
            <person name="Damon W."/>
            <person name="Desjardin D."/>
            <person name="Finy P."/>
            <person name="Geml J."/>
            <person name="Haridas S."/>
            <person name="Hughes K."/>
            <person name="Justo A."/>
            <person name="Karasinski D."/>
            <person name="Kautmanova I."/>
            <person name="Kiss B."/>
            <person name="Kocsube S."/>
            <person name="Kotiranta H."/>
            <person name="LaButti K.M."/>
            <person name="Lechner B.E."/>
            <person name="Liimatainen K."/>
            <person name="Lipzen A."/>
            <person name="Lukacs Z."/>
            <person name="Mihaltcheva S."/>
            <person name="Morgado L.N."/>
            <person name="Niskanen T."/>
            <person name="Noordeloos M.E."/>
            <person name="Ohm R.A."/>
            <person name="Ortiz-Santana B."/>
            <person name="Ovrebo C."/>
            <person name="Racz N."/>
            <person name="Riley R."/>
            <person name="Savchenko A."/>
            <person name="Shiryaev A."/>
            <person name="Soop K."/>
            <person name="Spirin V."/>
            <person name="Szebenyi C."/>
            <person name="Tomsovsky M."/>
            <person name="Tulloss R.E."/>
            <person name="Uehling J."/>
            <person name="Grigoriev I.V."/>
            <person name="Vagvolgyi C."/>
            <person name="Papp T."/>
            <person name="Martin F.M."/>
            <person name="Miettinen O."/>
            <person name="Hibbett D.S."/>
            <person name="Nagy L.G."/>
        </authorList>
    </citation>
    <scope>NUCLEOTIDE SEQUENCE [LARGE SCALE GENOMIC DNA]</scope>
    <source>
        <strain evidence="2 3">CBS 121175</strain>
    </source>
</reference>
<feature type="region of interest" description="Disordered" evidence="1">
    <location>
        <begin position="347"/>
        <end position="383"/>
    </location>
</feature>
<evidence type="ECO:0000256" key="1">
    <source>
        <dbReference type="SAM" id="MobiDB-lite"/>
    </source>
</evidence>
<protein>
    <submittedName>
        <fullName evidence="2">Uncharacterized protein</fullName>
    </submittedName>
</protein>
<evidence type="ECO:0000313" key="2">
    <source>
        <dbReference type="EMBL" id="TFK16696.1"/>
    </source>
</evidence>
<evidence type="ECO:0000313" key="3">
    <source>
        <dbReference type="Proteomes" id="UP000307440"/>
    </source>
</evidence>
<feature type="compositionally biased region" description="Low complexity" evidence="1">
    <location>
        <begin position="347"/>
        <end position="358"/>
    </location>
</feature>
<dbReference type="Proteomes" id="UP000307440">
    <property type="component" value="Unassembled WGS sequence"/>
</dbReference>
<gene>
    <name evidence="2" type="ORF">FA15DRAFT_661965</name>
</gene>
<keyword evidence="3" id="KW-1185">Reference proteome</keyword>
<accession>A0A5C3K9F9</accession>
<dbReference type="AlphaFoldDB" id="A0A5C3K9F9"/>